<protein>
    <recommendedName>
        <fullName evidence="4">Fungal N-terminal domain-containing protein</fullName>
    </recommendedName>
</protein>
<sequence>MESLAVTAGALGVASFTNLVVRTVGEIHAFYSSIKDAPLVVTTILADLDLLITIIQDSAYNDAAIATCDTHTCDKARYVCSIKVRKLQMIVQELERGFATGGKRQKIWAACRTSRKKPKLDEFRSSLEDTKTTLLLALSYQNKTRPSNANGQENTRSSTPSIVLSRRIGDAPDFIDDPIVDTASHKDVIEPINSEP</sequence>
<evidence type="ECO:0000313" key="3">
    <source>
        <dbReference type="Proteomes" id="UP000800092"/>
    </source>
</evidence>
<evidence type="ECO:0008006" key="4">
    <source>
        <dbReference type="Google" id="ProtNLM"/>
    </source>
</evidence>
<organism evidence="2 3">
    <name type="scientific">Viridothelium virens</name>
    <name type="common">Speckled blister lichen</name>
    <name type="synonym">Trypethelium virens</name>
    <dbReference type="NCBI Taxonomy" id="1048519"/>
    <lineage>
        <taxon>Eukaryota</taxon>
        <taxon>Fungi</taxon>
        <taxon>Dikarya</taxon>
        <taxon>Ascomycota</taxon>
        <taxon>Pezizomycotina</taxon>
        <taxon>Dothideomycetes</taxon>
        <taxon>Dothideomycetes incertae sedis</taxon>
        <taxon>Trypetheliales</taxon>
        <taxon>Trypetheliaceae</taxon>
        <taxon>Viridothelium</taxon>
    </lineage>
</organism>
<dbReference type="Proteomes" id="UP000800092">
    <property type="component" value="Unassembled WGS sequence"/>
</dbReference>
<keyword evidence="3" id="KW-1185">Reference proteome</keyword>
<feature type="region of interest" description="Disordered" evidence="1">
    <location>
        <begin position="144"/>
        <end position="163"/>
    </location>
</feature>
<dbReference type="EMBL" id="ML991924">
    <property type="protein sequence ID" value="KAF2228497.1"/>
    <property type="molecule type" value="Genomic_DNA"/>
</dbReference>
<dbReference type="OrthoDB" id="3200163at2759"/>
<evidence type="ECO:0000256" key="1">
    <source>
        <dbReference type="SAM" id="MobiDB-lite"/>
    </source>
</evidence>
<name>A0A6A6GS34_VIRVR</name>
<evidence type="ECO:0000313" key="2">
    <source>
        <dbReference type="EMBL" id="KAF2228497.1"/>
    </source>
</evidence>
<proteinExistence type="predicted"/>
<gene>
    <name evidence="2" type="ORF">EV356DRAFT_74408</name>
</gene>
<reference evidence="2" key="1">
    <citation type="journal article" date="2020" name="Stud. Mycol.">
        <title>101 Dothideomycetes genomes: a test case for predicting lifestyles and emergence of pathogens.</title>
        <authorList>
            <person name="Haridas S."/>
            <person name="Albert R."/>
            <person name="Binder M."/>
            <person name="Bloem J."/>
            <person name="Labutti K."/>
            <person name="Salamov A."/>
            <person name="Andreopoulos B."/>
            <person name="Baker S."/>
            <person name="Barry K."/>
            <person name="Bills G."/>
            <person name="Bluhm B."/>
            <person name="Cannon C."/>
            <person name="Castanera R."/>
            <person name="Culley D."/>
            <person name="Daum C."/>
            <person name="Ezra D."/>
            <person name="Gonzalez J."/>
            <person name="Henrissat B."/>
            <person name="Kuo A."/>
            <person name="Liang C."/>
            <person name="Lipzen A."/>
            <person name="Lutzoni F."/>
            <person name="Magnuson J."/>
            <person name="Mondo S."/>
            <person name="Nolan M."/>
            <person name="Ohm R."/>
            <person name="Pangilinan J."/>
            <person name="Park H.-J."/>
            <person name="Ramirez L."/>
            <person name="Alfaro M."/>
            <person name="Sun H."/>
            <person name="Tritt A."/>
            <person name="Yoshinaga Y."/>
            <person name="Zwiers L.-H."/>
            <person name="Turgeon B."/>
            <person name="Goodwin S."/>
            <person name="Spatafora J."/>
            <person name="Crous P."/>
            <person name="Grigoriev I."/>
        </authorList>
    </citation>
    <scope>NUCLEOTIDE SEQUENCE</scope>
    <source>
        <strain evidence="2">Tuck. ex Michener</strain>
    </source>
</reference>
<feature type="compositionally biased region" description="Polar residues" evidence="1">
    <location>
        <begin position="144"/>
        <end position="162"/>
    </location>
</feature>
<accession>A0A6A6GS34</accession>
<dbReference type="AlphaFoldDB" id="A0A6A6GS34"/>